<keyword evidence="8 12" id="KW-0472">Membrane</keyword>
<evidence type="ECO:0000256" key="12">
    <source>
        <dbReference type="SAM" id="Phobius"/>
    </source>
</evidence>
<feature type="transmembrane region" description="Helical" evidence="12">
    <location>
        <begin position="375"/>
        <end position="398"/>
    </location>
</feature>
<feature type="transmembrane region" description="Helical" evidence="12">
    <location>
        <begin position="60"/>
        <end position="81"/>
    </location>
</feature>
<dbReference type="CDD" id="cd15947">
    <property type="entry name" value="7tmA_OR2B-like"/>
    <property type="match status" value="1"/>
</dbReference>
<keyword evidence="6 12" id="KW-1133">Transmembrane helix</keyword>
<protein>
    <recommendedName>
        <fullName evidence="13">G-protein coupled receptors family 1 profile domain-containing protein</fullName>
    </recommendedName>
</protein>
<dbReference type="PRINTS" id="PR00237">
    <property type="entry name" value="GPCRRHODOPSN"/>
</dbReference>
<comment type="subcellular location">
    <subcellularLocation>
        <location evidence="1">Cell membrane</location>
        <topology evidence="1">Multi-pass membrane protein</topology>
    </subcellularLocation>
</comment>
<evidence type="ECO:0000256" key="3">
    <source>
        <dbReference type="ARBA" id="ARBA00022606"/>
    </source>
</evidence>
<dbReference type="InterPro" id="IPR000725">
    <property type="entry name" value="Olfact_rcpt"/>
</dbReference>
<keyword evidence="7 11" id="KW-0297">G-protein coupled receptor</keyword>
<proteinExistence type="inferred from homology"/>
<feature type="transmembrane region" description="Helical" evidence="12">
    <location>
        <begin position="140"/>
        <end position="158"/>
    </location>
</feature>
<organism evidence="14 15">
    <name type="scientific">Marmota monax</name>
    <name type="common">Woodchuck</name>
    <dbReference type="NCBI Taxonomy" id="9995"/>
    <lineage>
        <taxon>Eukaryota</taxon>
        <taxon>Metazoa</taxon>
        <taxon>Chordata</taxon>
        <taxon>Craniata</taxon>
        <taxon>Vertebrata</taxon>
        <taxon>Euteleostomi</taxon>
        <taxon>Mammalia</taxon>
        <taxon>Eutheria</taxon>
        <taxon>Euarchontoglires</taxon>
        <taxon>Glires</taxon>
        <taxon>Rodentia</taxon>
        <taxon>Sciuromorpha</taxon>
        <taxon>Sciuridae</taxon>
        <taxon>Xerinae</taxon>
        <taxon>Marmotini</taxon>
        <taxon>Marmota</taxon>
    </lineage>
</organism>
<keyword evidence="3" id="KW-0716">Sensory transduction</keyword>
<dbReference type="GO" id="GO:0004984">
    <property type="term" value="F:olfactory receptor activity"/>
    <property type="evidence" value="ECO:0007669"/>
    <property type="project" value="InterPro"/>
</dbReference>
<evidence type="ECO:0000256" key="8">
    <source>
        <dbReference type="ARBA" id="ARBA00023136"/>
    </source>
</evidence>
<feature type="transmembrane region" description="Helical" evidence="12">
    <location>
        <begin position="25"/>
        <end position="48"/>
    </location>
</feature>
<feature type="transmembrane region" description="Helical" evidence="12">
    <location>
        <begin position="101"/>
        <end position="120"/>
    </location>
</feature>
<gene>
    <name evidence="14" type="ORF">MONAX_5E003487</name>
</gene>
<dbReference type="FunFam" id="1.20.1070.10:FF:000005">
    <property type="entry name" value="Olfactory receptor"/>
    <property type="match status" value="2"/>
</dbReference>
<dbReference type="PROSITE" id="PS00237">
    <property type="entry name" value="G_PROTEIN_RECEP_F1_1"/>
    <property type="match status" value="2"/>
</dbReference>
<feature type="transmembrane region" description="Helical" evidence="12">
    <location>
        <begin position="554"/>
        <end position="576"/>
    </location>
</feature>
<dbReference type="GO" id="GO:0005886">
    <property type="term" value="C:plasma membrane"/>
    <property type="evidence" value="ECO:0007669"/>
    <property type="project" value="UniProtKB-SubCell"/>
</dbReference>
<evidence type="ECO:0000256" key="1">
    <source>
        <dbReference type="ARBA" id="ARBA00004651"/>
    </source>
</evidence>
<feature type="transmembrane region" description="Helical" evidence="12">
    <location>
        <begin position="238"/>
        <end position="260"/>
    </location>
</feature>
<reference evidence="14" key="1">
    <citation type="submission" date="2019-04" db="EMBL/GenBank/DDBJ databases">
        <authorList>
            <person name="Alioto T."/>
            <person name="Alioto T."/>
        </authorList>
    </citation>
    <scope>NUCLEOTIDE SEQUENCE [LARGE SCALE GENOMIC DNA]</scope>
</reference>
<keyword evidence="4 11" id="KW-0812">Transmembrane</keyword>
<feature type="domain" description="G-protein coupled receptors family 1 profile" evidence="13">
    <location>
        <begin position="41"/>
        <end position="290"/>
    </location>
</feature>
<evidence type="ECO:0000313" key="15">
    <source>
        <dbReference type="Proteomes" id="UP000335636"/>
    </source>
</evidence>
<evidence type="ECO:0000256" key="7">
    <source>
        <dbReference type="ARBA" id="ARBA00023040"/>
    </source>
</evidence>
<comment type="caution">
    <text evidence="14">The sequence shown here is derived from an EMBL/GenBank/DDBJ whole genome shotgun (WGS) entry which is preliminary data.</text>
</comment>
<evidence type="ECO:0000256" key="4">
    <source>
        <dbReference type="ARBA" id="ARBA00022692"/>
    </source>
</evidence>
<dbReference type="SUPFAM" id="SSF81321">
    <property type="entry name" value="Family A G protein-coupled receptor-like"/>
    <property type="match status" value="2"/>
</dbReference>
<feature type="transmembrane region" description="Helical" evidence="12">
    <location>
        <begin position="512"/>
        <end position="534"/>
    </location>
</feature>
<dbReference type="PROSITE" id="PS50262">
    <property type="entry name" value="G_PROTEIN_RECEP_F1_2"/>
    <property type="match status" value="2"/>
</dbReference>
<keyword evidence="10 11" id="KW-0807">Transducer</keyword>
<dbReference type="GO" id="GO:0004930">
    <property type="term" value="F:G protein-coupled receptor activity"/>
    <property type="evidence" value="ECO:0007669"/>
    <property type="project" value="UniProtKB-KW"/>
</dbReference>
<keyword evidence="2" id="KW-1003">Cell membrane</keyword>
<dbReference type="Pfam" id="PF13853">
    <property type="entry name" value="7tm_4"/>
    <property type="match status" value="2"/>
</dbReference>
<comment type="similarity">
    <text evidence="11">Belongs to the G-protein coupled receptor 1 family.</text>
</comment>
<dbReference type="InterPro" id="IPR000276">
    <property type="entry name" value="GPCR_Rhodpsn"/>
</dbReference>
<evidence type="ECO:0000256" key="11">
    <source>
        <dbReference type="RuleBase" id="RU000688"/>
    </source>
</evidence>
<accession>A0A5E4D6U9</accession>
<feature type="domain" description="G-protein coupled receptors family 1 profile" evidence="13">
    <location>
        <begin position="391"/>
        <end position="611"/>
    </location>
</feature>
<dbReference type="InterPro" id="IPR017452">
    <property type="entry name" value="GPCR_Rhodpsn_7TM"/>
</dbReference>
<feature type="transmembrane region" description="Helical" evidence="12">
    <location>
        <begin position="480"/>
        <end position="500"/>
    </location>
</feature>
<evidence type="ECO:0000256" key="5">
    <source>
        <dbReference type="ARBA" id="ARBA00022725"/>
    </source>
</evidence>
<evidence type="ECO:0000259" key="13">
    <source>
        <dbReference type="PROSITE" id="PS50262"/>
    </source>
</evidence>
<feature type="transmembrane region" description="Helical" evidence="12">
    <location>
        <begin position="410"/>
        <end position="435"/>
    </location>
</feature>
<name>A0A5E4D6U9_MARMO</name>
<sequence>MGSFNTSFGEGFILVGFSDWPQLELILFIYISIFYSLTLFGNTTIIILSRLDPRLHTPMYFFLCHLSFLDLCYTTSTVPQLLINLSGLDRTISYGGCVAQLFIYLSLGGTECVLLVVMAFDRYAAVCRPLHYTTIMNPLLCQSLAIAAWVGGLTNSLIQTSLMMAMPLCGLHYLNHFFCEMLVLQKLACEDTGGTEAKMFVARVIIIVIPAALILGSYAHIAQAVLRIKSMAGRRKAFGTCGSHLFVVCLFYGSGMYTYLQPLGSYSESKGKFVALFYTVIIPMLNPLIYIPKEQGCEGSSVEEVGMRQTPASSTGKSGEKLYEGLENGHHCRNWFLGVRDVSSVGRCKAMGGFNTSFEEGFILVGFSDWPQLELIFFVFISIFYSLTLFGNTTIIVLSQLDPRLHTPMYFFLCHLSFLDLCYTTSTVPQLLINLSGLDRTISYGRCVAQLFIVLSLGGTECVLLVVMAFDRYAAVCRPLYYTTIMHPLLCLSLAIAAWVGGLMNSLIQTSLMMAMPLCGLHYLNHFFCEMLVLQKLACEDTGGTEAKMFVARVIIIVIPAALILGSYAHIAQAVLRIKSMAGRRKAFGTCGLSVLWLSHVHIPPTLGQLL</sequence>
<keyword evidence="15" id="KW-1185">Reference proteome</keyword>
<evidence type="ECO:0000256" key="9">
    <source>
        <dbReference type="ARBA" id="ARBA00023170"/>
    </source>
</evidence>
<keyword evidence="9 11" id="KW-0675">Receptor</keyword>
<feature type="transmembrane region" description="Helical" evidence="12">
    <location>
        <begin position="447"/>
        <end position="468"/>
    </location>
</feature>
<evidence type="ECO:0000256" key="2">
    <source>
        <dbReference type="ARBA" id="ARBA00022475"/>
    </source>
</evidence>
<dbReference type="EMBL" id="CABDUW010003897">
    <property type="protein sequence ID" value="VTJ89895.1"/>
    <property type="molecule type" value="Genomic_DNA"/>
</dbReference>
<evidence type="ECO:0000256" key="6">
    <source>
        <dbReference type="ARBA" id="ARBA00022989"/>
    </source>
</evidence>
<evidence type="ECO:0000256" key="10">
    <source>
        <dbReference type="ARBA" id="ARBA00023224"/>
    </source>
</evidence>
<dbReference type="Proteomes" id="UP000335636">
    <property type="component" value="Unassembled WGS sequence"/>
</dbReference>
<keyword evidence="5" id="KW-0552">Olfaction</keyword>
<dbReference type="AlphaFoldDB" id="A0A5E4D6U9"/>
<feature type="transmembrane region" description="Helical" evidence="12">
    <location>
        <begin position="200"/>
        <end position="226"/>
    </location>
</feature>
<dbReference type="PRINTS" id="PR00245">
    <property type="entry name" value="OLFACTORYR"/>
</dbReference>
<dbReference type="PANTHER" id="PTHR26453">
    <property type="entry name" value="OLFACTORY RECEPTOR"/>
    <property type="match status" value="1"/>
</dbReference>
<dbReference type="Gene3D" id="1.20.1070.10">
    <property type="entry name" value="Rhodopsin 7-helix transmembrane proteins"/>
    <property type="match status" value="2"/>
</dbReference>
<evidence type="ECO:0000313" key="14">
    <source>
        <dbReference type="EMBL" id="VTJ89895.1"/>
    </source>
</evidence>